<dbReference type="AlphaFoldDB" id="A0A9D1L4M4"/>
<dbReference type="EMBL" id="DVMQ01000012">
    <property type="protein sequence ID" value="HIU23975.1"/>
    <property type="molecule type" value="Genomic_DNA"/>
</dbReference>
<dbReference type="Gene3D" id="3.40.109.40">
    <property type="match status" value="1"/>
</dbReference>
<reference evidence="2" key="2">
    <citation type="journal article" date="2021" name="PeerJ">
        <title>Extensive microbial diversity within the chicken gut microbiome revealed by metagenomics and culture.</title>
        <authorList>
            <person name="Gilroy R."/>
            <person name="Ravi A."/>
            <person name="Getino M."/>
            <person name="Pursley I."/>
            <person name="Horton D.L."/>
            <person name="Alikhan N.F."/>
            <person name="Baker D."/>
            <person name="Gharbi K."/>
            <person name="Hall N."/>
            <person name="Watson M."/>
            <person name="Adriaenssens E.M."/>
            <person name="Foster-Nyarko E."/>
            <person name="Jarju S."/>
            <person name="Secka A."/>
            <person name="Antonio M."/>
            <person name="Oren A."/>
            <person name="Chaudhuri R.R."/>
            <person name="La Ragione R."/>
            <person name="Hildebrand F."/>
            <person name="Pallen M.J."/>
        </authorList>
    </citation>
    <scope>NUCLEOTIDE SEQUENCE</scope>
    <source>
        <strain evidence="2">ChiHjej12B11-29160</strain>
    </source>
</reference>
<dbReference type="Proteomes" id="UP000824078">
    <property type="component" value="Unassembled WGS sequence"/>
</dbReference>
<dbReference type="Pfam" id="PF02965">
    <property type="entry name" value="Met_synt_B12"/>
    <property type="match status" value="1"/>
</dbReference>
<evidence type="ECO:0000259" key="1">
    <source>
        <dbReference type="Pfam" id="PF02965"/>
    </source>
</evidence>
<feature type="domain" description="AdoMet activation" evidence="1">
    <location>
        <begin position="119"/>
        <end position="228"/>
    </location>
</feature>
<dbReference type="InterPro" id="IPR004223">
    <property type="entry name" value="VitB12-dep_Met_synth_activ_dom"/>
</dbReference>
<gene>
    <name evidence="2" type="ORF">IAD17_03530</name>
</gene>
<accession>A0A9D1L4M4</accession>
<comment type="caution">
    <text evidence="2">The sequence shown here is derived from an EMBL/GenBank/DDBJ whole genome shotgun (WGS) entry which is preliminary data.</text>
</comment>
<dbReference type="SUPFAM" id="SSF56507">
    <property type="entry name" value="Methionine synthase activation domain-like"/>
    <property type="match status" value="1"/>
</dbReference>
<evidence type="ECO:0000313" key="3">
    <source>
        <dbReference type="Proteomes" id="UP000824078"/>
    </source>
</evidence>
<dbReference type="GO" id="GO:0008705">
    <property type="term" value="F:methionine synthase activity"/>
    <property type="evidence" value="ECO:0007669"/>
    <property type="project" value="InterPro"/>
</dbReference>
<sequence length="268" mass="28424">MAIWRPSASDANKKASVASSGNIFRADPDKSLPAVADYPVDSVPYNEVFRYLGMGTGTPDNALQEKVEQAAERALKLARPRAALRVFRLQNTQPISLEGSRLKLTGSDIQQFLKSAREAAVFVVTLGIAIDRELQRLSATSALDELVFDAVATALVERAADAVSARVVAYAASQDMHATGRFSPGYGDLPLDCQADLLASVDAMRLLGVTLTASNLMVPTKSVSAVMGIGQNVSAGTDDGAANSEGACRICKLRDFCALRKTGRTCRG</sequence>
<dbReference type="InterPro" id="IPR037010">
    <property type="entry name" value="VitB12-dep_Met_synth_activ_sf"/>
</dbReference>
<evidence type="ECO:0000313" key="2">
    <source>
        <dbReference type="EMBL" id="HIU23975.1"/>
    </source>
</evidence>
<proteinExistence type="predicted"/>
<organism evidence="2 3">
    <name type="scientific">Candidatus Coprovicinus avistercoris</name>
    <dbReference type="NCBI Taxonomy" id="2840754"/>
    <lineage>
        <taxon>Bacteria</taxon>
        <taxon>Bacillati</taxon>
        <taxon>Actinomycetota</taxon>
        <taxon>Coriobacteriia</taxon>
        <taxon>Coriobacteriales</taxon>
        <taxon>Coriobacteriaceae</taxon>
        <taxon>Coriobacteriaceae incertae sedis</taxon>
        <taxon>Candidatus Coprovicinus</taxon>
    </lineage>
</organism>
<name>A0A9D1L4M4_9ACTN</name>
<protein>
    <recommendedName>
        <fullName evidence="1">AdoMet activation domain-containing protein</fullName>
    </recommendedName>
</protein>
<reference evidence="2" key="1">
    <citation type="submission" date="2020-10" db="EMBL/GenBank/DDBJ databases">
        <authorList>
            <person name="Gilroy R."/>
        </authorList>
    </citation>
    <scope>NUCLEOTIDE SEQUENCE</scope>
    <source>
        <strain evidence="2">ChiHjej12B11-29160</strain>
    </source>
</reference>